<keyword evidence="1" id="KW-0472">Membrane</keyword>
<comment type="caution">
    <text evidence="2">The sequence shown here is derived from an EMBL/GenBank/DDBJ whole genome shotgun (WGS) entry which is preliminary data.</text>
</comment>
<keyword evidence="3" id="KW-1185">Reference proteome</keyword>
<feature type="transmembrane region" description="Helical" evidence="1">
    <location>
        <begin position="102"/>
        <end position="120"/>
    </location>
</feature>
<reference evidence="2 3" key="2">
    <citation type="submission" date="2019-01" db="EMBL/GenBank/DDBJ databases">
        <title>Motilimonas pumilus sp. nov., isolated from the gut of sea cucumber (Apostichopus japonicus).</title>
        <authorList>
            <person name="Wang F.-Q."/>
            <person name="Ren L.-H."/>
            <person name="Lin Y.-W."/>
            <person name="Sun G.-H."/>
            <person name="Du Z.-J."/>
            <person name="Zhao J.-X."/>
            <person name="Liu X.-J."/>
            <person name="Liu L.-J."/>
        </authorList>
    </citation>
    <scope>NUCLEOTIDE SEQUENCE [LARGE SCALE GENOMIC DNA]</scope>
    <source>
        <strain evidence="2 3">PLHSC7-2</strain>
    </source>
</reference>
<dbReference type="AlphaFoldDB" id="A0A418YK54"/>
<reference evidence="2 3" key="1">
    <citation type="submission" date="2018-09" db="EMBL/GenBank/DDBJ databases">
        <authorList>
            <person name="Wang F."/>
        </authorList>
    </citation>
    <scope>NUCLEOTIDE SEQUENCE [LARGE SCALE GENOMIC DNA]</scope>
    <source>
        <strain evidence="2 3">PLHSC7-2</strain>
    </source>
</reference>
<evidence type="ECO:0000256" key="1">
    <source>
        <dbReference type="SAM" id="Phobius"/>
    </source>
</evidence>
<name>A0A418YK54_9GAMM</name>
<evidence type="ECO:0000313" key="3">
    <source>
        <dbReference type="Proteomes" id="UP000283255"/>
    </source>
</evidence>
<accession>A0A418YK54</accession>
<organism evidence="2 3">
    <name type="scientific">Motilimonas pumila</name>
    <dbReference type="NCBI Taxonomy" id="2303987"/>
    <lineage>
        <taxon>Bacteria</taxon>
        <taxon>Pseudomonadati</taxon>
        <taxon>Pseudomonadota</taxon>
        <taxon>Gammaproteobacteria</taxon>
        <taxon>Alteromonadales</taxon>
        <taxon>Alteromonadales genera incertae sedis</taxon>
        <taxon>Motilimonas</taxon>
    </lineage>
</organism>
<evidence type="ECO:0000313" key="2">
    <source>
        <dbReference type="EMBL" id="RJG51357.1"/>
    </source>
</evidence>
<keyword evidence="1" id="KW-1133">Transmembrane helix</keyword>
<keyword evidence="1" id="KW-0812">Transmembrane</keyword>
<dbReference type="Proteomes" id="UP000283255">
    <property type="component" value="Unassembled WGS sequence"/>
</dbReference>
<dbReference type="EMBL" id="QZCH01000001">
    <property type="protein sequence ID" value="RJG51357.1"/>
    <property type="molecule type" value="Genomic_DNA"/>
</dbReference>
<dbReference type="RefSeq" id="WP_119908904.1">
    <property type="nucleotide sequence ID" value="NZ_QZCH01000001.1"/>
</dbReference>
<protein>
    <submittedName>
        <fullName evidence="2">Uncharacterized protein</fullName>
    </submittedName>
</protein>
<feature type="transmembrane region" description="Helical" evidence="1">
    <location>
        <begin position="6"/>
        <end position="25"/>
    </location>
</feature>
<gene>
    <name evidence="2" type="ORF">D1Z90_01075</name>
</gene>
<dbReference type="OrthoDB" id="2111593at2"/>
<sequence>MFYTLLLVTFGLASLVSGLVAWAFYRPLKAIFQRIIQDAISSAWQKYILFATFVVGISGGVRIYQLERYITAHNKDQKLLTLTPERWMIEVYRTIIETLQSIAWMYLIVFIFALIAYVIVRGFEIKHSVKSAQAASKTSRDE</sequence>
<proteinExistence type="predicted"/>
<feature type="transmembrane region" description="Helical" evidence="1">
    <location>
        <begin position="46"/>
        <end position="64"/>
    </location>
</feature>